<feature type="coiled-coil region" evidence="10">
    <location>
        <begin position="361"/>
        <end position="395"/>
    </location>
</feature>
<dbReference type="OMA" id="TKIPACE"/>
<dbReference type="InterPro" id="IPR002455">
    <property type="entry name" value="GPCR3_GABA-B"/>
</dbReference>
<keyword evidence="7 15" id="KW-0675">Receptor</keyword>
<keyword evidence="14" id="KW-1185">Reference proteome</keyword>
<dbReference type="InterPro" id="IPR041946">
    <property type="entry name" value="GPR156_7TM"/>
</dbReference>
<dbReference type="Proteomes" id="UP001652741">
    <property type="component" value="Chromosome ssa25"/>
</dbReference>
<name>A0A1S3PPP1_SALSA</name>
<evidence type="ECO:0000256" key="1">
    <source>
        <dbReference type="ARBA" id="ARBA00004141"/>
    </source>
</evidence>
<evidence type="ECO:0000256" key="5">
    <source>
        <dbReference type="ARBA" id="ARBA00023040"/>
    </source>
</evidence>
<dbReference type="OrthoDB" id="411630at2759"/>
<feature type="transmembrane region" description="Helical" evidence="12">
    <location>
        <begin position="293"/>
        <end position="315"/>
    </location>
</feature>
<dbReference type="CDD" id="cd15292">
    <property type="entry name" value="7tmC_GPR156"/>
    <property type="match status" value="1"/>
</dbReference>
<protein>
    <submittedName>
        <fullName evidence="15">Probable G-protein coupled receptor 156</fullName>
    </submittedName>
</protein>
<feature type="region of interest" description="Disordered" evidence="11">
    <location>
        <begin position="762"/>
        <end position="804"/>
    </location>
</feature>
<feature type="transmembrane region" description="Helical" evidence="12">
    <location>
        <begin position="169"/>
        <end position="191"/>
    </location>
</feature>
<dbReference type="RefSeq" id="XP_014029633.1">
    <property type="nucleotide sequence ID" value="XM_014174158.2"/>
</dbReference>
<feature type="region of interest" description="Disordered" evidence="11">
    <location>
        <begin position="707"/>
        <end position="744"/>
    </location>
</feature>
<evidence type="ECO:0000256" key="2">
    <source>
        <dbReference type="ARBA" id="ARBA00008991"/>
    </source>
</evidence>
<keyword evidence="4 12" id="KW-1133">Transmembrane helix</keyword>
<dbReference type="PANTHER" id="PTHR10519:SF20">
    <property type="entry name" value="G-PROTEIN COUPLED RECEPTOR 156-RELATED"/>
    <property type="match status" value="1"/>
</dbReference>
<keyword evidence="9" id="KW-0807">Transducer</keyword>
<feature type="region of interest" description="Disordered" evidence="11">
    <location>
        <begin position="534"/>
        <end position="561"/>
    </location>
</feature>
<feature type="transmembrane region" description="Helical" evidence="12">
    <location>
        <begin position="55"/>
        <end position="78"/>
    </location>
</feature>
<feature type="compositionally biased region" description="Polar residues" evidence="11">
    <location>
        <begin position="405"/>
        <end position="416"/>
    </location>
</feature>
<dbReference type="Pfam" id="PF00003">
    <property type="entry name" value="7tm_3"/>
    <property type="match status" value="1"/>
</dbReference>
<feature type="compositionally biased region" description="Pro residues" evidence="11">
    <location>
        <begin position="440"/>
        <end position="452"/>
    </location>
</feature>
<dbReference type="GO" id="GO:0038039">
    <property type="term" value="C:G protein-coupled receptor heterodimeric complex"/>
    <property type="evidence" value="ECO:0007669"/>
    <property type="project" value="TreeGrafter"/>
</dbReference>
<evidence type="ECO:0000256" key="12">
    <source>
        <dbReference type="SAM" id="Phobius"/>
    </source>
</evidence>
<evidence type="ECO:0000313" key="15">
    <source>
        <dbReference type="RefSeq" id="XP_014029633.1"/>
    </source>
</evidence>
<accession>A0A1S3PPP1</accession>
<feature type="transmembrane region" description="Helical" evidence="12">
    <location>
        <begin position="265"/>
        <end position="287"/>
    </location>
</feature>
<feature type="transmembrane region" description="Helical" evidence="12">
    <location>
        <begin position="90"/>
        <end position="110"/>
    </location>
</feature>
<sequence length="871" mass="95900">MESEQNCSSYCDSRLCLIHPGVNTQKGLEILQRLCTLSTMGVELQRRSLSPVLCAVVWTMLSCGILLAFCFLLFTLRFKNNRIVKMSSPNLNVLTLCGSILTYSSGFLFAFEERIHLQGGGARAILQARIWTLCIGSTLVFVPILGKTWRLYRVFTQRVPDKRVIIRDIQLMGLVSLLILVDLLVLTAWSLTDPVKCARSIGAVVKVVERDMSYSLSQQDSCSSLYSDLWHILLIVMKGSLLLYGTYLAGLTSNVSLPPVNQSPTIMTAVSLVTLSTAVAVPVSRFLQAWPNVVYSMIAGAIFICTLATDCMLFVPQLTQWRRFEEEHNNPSQMAKYFSSPSKSVQSVYSQDEIYYLLGENNSMKRLLSEKNAVIDSLQEQVNNAKDKLLRLMSSSHPHEDQEIDSSTTNLHSSSTQTIVVQSDCLPTLLPQRDIAEPPLSSPPFSPHPLSAPPTTSAVYTPPSDSPSAPLSTPPPPALSPPPGDGVSVKQWSVEFGQDIQGAGMETETGWCKVEGTGSQQQCGGVVSNLPVSPKPSVFSRTGVRTPGKRAGTQTTPSCQSNYVTSSSNLFPVGKSEPSGCHGHPVLPWVTSVRPAGFVSSEHLQEILQELSVVPVMETALRSLNHSREIRRPTLPSSTDPLVRSPLSLHTPRTHHPPLLFRYPSISPYVMRKRRPPFHQPRGGPPPCCYPGSELPRWGRRRDARSLQLDKHPSETQTKLEAVGTETSPLRPEDSDSEEWEDAGHRVTIRCGRRGSRWEHRLPPPRKCSITPFSGHTHPGPSNGEGGGEGGLDQDRDRDSYGYWDSDSSSSADYCYYHRPYCDACLPHGSYPSSDSSSSYSSDSEYGGFASLCSSTHPVVNFKEDLNPTFV</sequence>
<feature type="compositionally biased region" description="Low complexity" evidence="11">
    <location>
        <begin position="461"/>
        <end position="471"/>
    </location>
</feature>
<dbReference type="STRING" id="8030.ENSSSAP00000071369"/>
<evidence type="ECO:0000256" key="9">
    <source>
        <dbReference type="ARBA" id="ARBA00023224"/>
    </source>
</evidence>
<feature type="transmembrane region" description="Helical" evidence="12">
    <location>
        <begin position="130"/>
        <end position="149"/>
    </location>
</feature>
<keyword evidence="6 12" id="KW-0472">Membrane</keyword>
<keyword evidence="8" id="KW-0325">Glycoprotein</keyword>
<dbReference type="GO" id="GO:0007214">
    <property type="term" value="P:gamma-aminobutyric acid signaling pathway"/>
    <property type="evidence" value="ECO:0007669"/>
    <property type="project" value="TreeGrafter"/>
</dbReference>
<feature type="region of interest" description="Disordered" evidence="11">
    <location>
        <begin position="433"/>
        <end position="489"/>
    </location>
</feature>
<evidence type="ECO:0000256" key="3">
    <source>
        <dbReference type="ARBA" id="ARBA00022692"/>
    </source>
</evidence>
<dbReference type="InterPro" id="IPR017978">
    <property type="entry name" value="GPCR_3_C"/>
</dbReference>
<gene>
    <name evidence="15" type="primary">LOC106586649</name>
</gene>
<feature type="region of interest" description="Disordered" evidence="11">
    <location>
        <begin position="674"/>
        <end position="695"/>
    </location>
</feature>
<keyword evidence="5" id="KW-0297">G-protein coupled receptor</keyword>
<evidence type="ECO:0000256" key="7">
    <source>
        <dbReference type="ARBA" id="ARBA00023170"/>
    </source>
</evidence>
<proteinExistence type="inferred from homology"/>
<feature type="compositionally biased region" description="Polar residues" evidence="11">
    <location>
        <begin position="552"/>
        <end position="561"/>
    </location>
</feature>
<evidence type="ECO:0000256" key="11">
    <source>
        <dbReference type="SAM" id="MobiDB-lite"/>
    </source>
</evidence>
<evidence type="ECO:0000313" key="14">
    <source>
        <dbReference type="Proteomes" id="UP001652741"/>
    </source>
</evidence>
<dbReference type="PaxDb" id="8030-ENSSSAP00000071369"/>
<dbReference type="AlphaFoldDB" id="A0A1S3PPP1"/>
<evidence type="ECO:0000256" key="10">
    <source>
        <dbReference type="SAM" id="Coils"/>
    </source>
</evidence>
<evidence type="ECO:0000256" key="6">
    <source>
        <dbReference type="ARBA" id="ARBA00023136"/>
    </source>
</evidence>
<feature type="compositionally biased region" description="Pro residues" evidence="11">
    <location>
        <begin position="472"/>
        <end position="484"/>
    </location>
</feature>
<reference evidence="15" key="1">
    <citation type="submission" date="2025-08" db="UniProtKB">
        <authorList>
            <consortium name="RefSeq"/>
        </authorList>
    </citation>
    <scope>IDENTIFICATION</scope>
</reference>
<dbReference type="GO" id="GO:0004965">
    <property type="term" value="F:G protein-coupled GABA receptor activity"/>
    <property type="evidence" value="ECO:0007669"/>
    <property type="project" value="InterPro"/>
</dbReference>
<evidence type="ECO:0000256" key="4">
    <source>
        <dbReference type="ARBA" id="ARBA00022989"/>
    </source>
</evidence>
<dbReference type="PRINTS" id="PR01176">
    <property type="entry name" value="GABABRECEPTR"/>
</dbReference>
<organism evidence="14 15">
    <name type="scientific">Salmo salar</name>
    <name type="common">Atlantic salmon</name>
    <dbReference type="NCBI Taxonomy" id="8030"/>
    <lineage>
        <taxon>Eukaryota</taxon>
        <taxon>Metazoa</taxon>
        <taxon>Chordata</taxon>
        <taxon>Craniata</taxon>
        <taxon>Vertebrata</taxon>
        <taxon>Euteleostomi</taxon>
        <taxon>Actinopterygii</taxon>
        <taxon>Neopterygii</taxon>
        <taxon>Teleostei</taxon>
        <taxon>Protacanthopterygii</taxon>
        <taxon>Salmoniformes</taxon>
        <taxon>Salmonidae</taxon>
        <taxon>Salmoninae</taxon>
        <taxon>Salmo</taxon>
    </lineage>
</organism>
<comment type="subcellular location">
    <subcellularLocation>
        <location evidence="1">Membrane</location>
        <topology evidence="1">Multi-pass membrane protein</topology>
    </subcellularLocation>
</comment>
<keyword evidence="3 12" id="KW-0812">Transmembrane</keyword>
<dbReference type="Bgee" id="ENSSSAG00000063548">
    <property type="expression patterns" value="Expressed in heart and 7 other cell types or tissues"/>
</dbReference>
<dbReference type="KEGG" id="sasa:106586649"/>
<comment type="similarity">
    <text evidence="2">Belongs to the G-protein coupled receptor 3 family. GABA-B receptor subfamily.</text>
</comment>
<evidence type="ECO:0000259" key="13">
    <source>
        <dbReference type="PROSITE" id="PS50259"/>
    </source>
</evidence>
<feature type="region of interest" description="Disordered" evidence="11">
    <location>
        <begin position="396"/>
        <end position="416"/>
    </location>
</feature>
<dbReference type="PANTHER" id="PTHR10519">
    <property type="entry name" value="GABA-B RECEPTOR"/>
    <property type="match status" value="1"/>
</dbReference>
<evidence type="ECO:0000256" key="8">
    <source>
        <dbReference type="ARBA" id="ARBA00023180"/>
    </source>
</evidence>
<keyword evidence="10" id="KW-0175">Coiled coil</keyword>
<dbReference type="PROSITE" id="PS50259">
    <property type="entry name" value="G_PROTEIN_RECEP_F3_4"/>
    <property type="match status" value="1"/>
</dbReference>
<feature type="domain" description="G-protein coupled receptors family 3 profile" evidence="13">
    <location>
        <begin position="53"/>
        <end position="318"/>
    </location>
</feature>
<dbReference type="GeneID" id="106586649"/>